<gene>
    <name evidence="1" type="ORF">GCM10010981_43820</name>
</gene>
<accession>A0ABQ1GSW9</accession>
<dbReference type="Proteomes" id="UP000620046">
    <property type="component" value="Unassembled WGS sequence"/>
</dbReference>
<dbReference type="EMBL" id="BMJA01000006">
    <property type="protein sequence ID" value="GGA49769.1"/>
    <property type="molecule type" value="Genomic_DNA"/>
</dbReference>
<protein>
    <submittedName>
        <fullName evidence="1">Uncharacterized protein</fullName>
    </submittedName>
</protein>
<comment type="caution">
    <text evidence="1">The sequence shown here is derived from an EMBL/GenBank/DDBJ whole genome shotgun (WGS) entry which is preliminary data.</text>
</comment>
<organism evidence="1 2">
    <name type="scientific">Dyella nitratireducens</name>
    <dbReference type="NCBI Taxonomy" id="1849580"/>
    <lineage>
        <taxon>Bacteria</taxon>
        <taxon>Pseudomonadati</taxon>
        <taxon>Pseudomonadota</taxon>
        <taxon>Gammaproteobacteria</taxon>
        <taxon>Lysobacterales</taxon>
        <taxon>Rhodanobacteraceae</taxon>
        <taxon>Dyella</taxon>
    </lineage>
</organism>
<evidence type="ECO:0000313" key="2">
    <source>
        <dbReference type="Proteomes" id="UP000620046"/>
    </source>
</evidence>
<reference evidence="2" key="1">
    <citation type="journal article" date="2019" name="Int. J. Syst. Evol. Microbiol.">
        <title>The Global Catalogue of Microorganisms (GCM) 10K type strain sequencing project: providing services to taxonomists for standard genome sequencing and annotation.</title>
        <authorList>
            <consortium name="The Broad Institute Genomics Platform"/>
            <consortium name="The Broad Institute Genome Sequencing Center for Infectious Disease"/>
            <person name="Wu L."/>
            <person name="Ma J."/>
        </authorList>
    </citation>
    <scope>NUCLEOTIDE SEQUENCE [LARGE SCALE GENOMIC DNA]</scope>
    <source>
        <strain evidence="2">CGMCC 1.15439</strain>
    </source>
</reference>
<sequence length="62" mass="6959">MVVRGVVPDWLSGQAARGRLTATQRLGGLRWDIKQALVAGNCLRVPAIAREQWFDVEEERDP</sequence>
<keyword evidence="2" id="KW-1185">Reference proteome</keyword>
<evidence type="ECO:0000313" key="1">
    <source>
        <dbReference type="EMBL" id="GGA49769.1"/>
    </source>
</evidence>
<name>A0ABQ1GSW9_9GAMM</name>
<proteinExistence type="predicted"/>